<keyword evidence="4" id="KW-1185">Reference proteome</keyword>
<dbReference type="OrthoDB" id="228033at2"/>
<dbReference type="EMBL" id="CP012109">
    <property type="protein sequence ID" value="AKQ68869.1"/>
    <property type="molecule type" value="Genomic_DNA"/>
</dbReference>
<sequence length="631" mass="69898">MTQGKCPSCGAMVQFTAGSAQVVVCDHCQTVVARKGLDFESHGKIGSIVPTDSPLQLRAQGRFQKTAYTIVGHLQKDHGEGPWDEWYVEFEDGRTAWISESEGVFHLMFDMGTEDGVSLDDMHPGERLHLRDRAWIIEERGHGRVTAAEGQLPNDLDPTQDAWYVDATGPKGAFVTLDFGTRGHTPEVFMGEALKLGQLGISAGQLRPRVRKVELQQARCTECNGNLELRAPDKTLRVVCPYCGAMLGVRQGKLSFLRLLEKPARPLLIPLGTKGKLDGTEWICIGFLERSCTVEGIRYPWEEYLLYNASRGFTWLMNSNGHWVFLTPLPAGEVSLVPEVSAFFNGRRYKCFQTVTAVTDLVLGEFYWTVKVGERAQAAEYVAAPYSVSVDSTDDEVTYTHGEYLAPEVVQESFRLKEPLPRPDGVAPSQPNPFHGGLRSSLMWMGIWMVALFALSALITARASNTVVLDQVVTVPHTANSGTPTAMNFSEPFELTKRGNMKVEVQAPVLNDWLGIQGDLVNQDTNEVVSFYEELSYYRGTTDGESWSEGSTGGSTYLSPLPAGKYVLRTTASFTPEPGRPRDRSFTVKLTHDAPQGTWFCFALGLMVLGPLVSVFRSHSFETRRWAESNV</sequence>
<accession>A0A0H4X169</accession>
<dbReference type="Proteomes" id="UP000009026">
    <property type="component" value="Chromosome"/>
</dbReference>
<dbReference type="AlphaFoldDB" id="A0A0H4X169"/>
<reference evidence="3 4" key="1">
    <citation type="journal article" date="2016" name="PLoS ONE">
        <title>Complete Genome Sequence and Comparative Genomics of a Novel Myxobacterium Myxococcus hansupus.</title>
        <authorList>
            <person name="Sharma G."/>
            <person name="Narwani T."/>
            <person name="Subramanian S."/>
        </authorList>
    </citation>
    <scope>NUCLEOTIDE SEQUENCE [LARGE SCALE GENOMIC DNA]</scope>
    <source>
        <strain evidence="4">mixupus</strain>
    </source>
</reference>
<evidence type="ECO:0000259" key="2">
    <source>
        <dbReference type="Pfam" id="PF13785"/>
    </source>
</evidence>
<dbReference type="RefSeq" id="WP_002635240.1">
    <property type="nucleotide sequence ID" value="NZ_CP012109.1"/>
</dbReference>
<dbReference type="PATRIC" id="fig|1297742.4.peg.5877"/>
<evidence type="ECO:0000256" key="1">
    <source>
        <dbReference type="SAM" id="Phobius"/>
    </source>
</evidence>
<keyword evidence="1" id="KW-0472">Membrane</keyword>
<evidence type="ECO:0000313" key="4">
    <source>
        <dbReference type="Proteomes" id="UP000009026"/>
    </source>
</evidence>
<organism evidence="3 4">
    <name type="scientific">Pseudomyxococcus hansupus</name>
    <dbReference type="NCBI Taxonomy" id="1297742"/>
    <lineage>
        <taxon>Bacteria</taxon>
        <taxon>Pseudomonadati</taxon>
        <taxon>Myxococcota</taxon>
        <taxon>Myxococcia</taxon>
        <taxon>Myxococcales</taxon>
        <taxon>Cystobacterineae</taxon>
        <taxon>Myxococcaceae</taxon>
        <taxon>Pseudomyxococcus</taxon>
    </lineage>
</organism>
<dbReference type="KEGG" id="mym:A176_005781"/>
<protein>
    <recommendedName>
        <fullName evidence="2">DUF4178 domain-containing protein</fullName>
    </recommendedName>
</protein>
<feature type="transmembrane region" description="Helical" evidence="1">
    <location>
        <begin position="597"/>
        <end position="616"/>
    </location>
</feature>
<keyword evidence="1" id="KW-0812">Transmembrane</keyword>
<feature type="domain" description="DUF4178" evidence="2">
    <location>
        <begin position="271"/>
        <end position="407"/>
    </location>
</feature>
<feature type="domain" description="DUF4178" evidence="2">
    <location>
        <begin position="61"/>
        <end position="194"/>
    </location>
</feature>
<name>A0A0H4X169_9BACT</name>
<proteinExistence type="predicted"/>
<dbReference type="Pfam" id="PF13785">
    <property type="entry name" value="DUF4178"/>
    <property type="match status" value="2"/>
</dbReference>
<dbReference type="InterPro" id="IPR025235">
    <property type="entry name" value="DUF4178"/>
</dbReference>
<dbReference type="STRING" id="1297742.A176_005781"/>
<dbReference type="eggNOG" id="COG1656">
    <property type="taxonomic scope" value="Bacteria"/>
</dbReference>
<gene>
    <name evidence="3" type="ORF">A176_005781</name>
</gene>
<evidence type="ECO:0000313" key="3">
    <source>
        <dbReference type="EMBL" id="AKQ68869.1"/>
    </source>
</evidence>
<keyword evidence="1" id="KW-1133">Transmembrane helix</keyword>